<reference evidence="2 3" key="1">
    <citation type="submission" date="2023-05" db="EMBL/GenBank/DDBJ databases">
        <title>Draft genome sequence of Streptomyces sp. B-S-A8 isolated from a cave soil in Thailand.</title>
        <authorList>
            <person name="Chamroensaksri N."/>
            <person name="Muangham S."/>
        </authorList>
    </citation>
    <scope>NUCLEOTIDE SEQUENCE [LARGE SCALE GENOMIC DNA]</scope>
    <source>
        <strain evidence="2 3">B-S-A8</strain>
    </source>
</reference>
<dbReference type="EMBL" id="JASCIR010000082">
    <property type="protein sequence ID" value="MDI3390785.1"/>
    <property type="molecule type" value="Genomic_DNA"/>
</dbReference>
<evidence type="ECO:0000313" key="2">
    <source>
        <dbReference type="EMBL" id="MDI3390785.1"/>
    </source>
</evidence>
<keyword evidence="3" id="KW-1185">Reference proteome</keyword>
<proteinExistence type="predicted"/>
<evidence type="ECO:0000313" key="3">
    <source>
        <dbReference type="Proteomes" id="UP001224661"/>
    </source>
</evidence>
<accession>A0ABT6S285</accession>
<protein>
    <recommendedName>
        <fullName evidence="4">HTH cro/C1-type domain-containing protein</fullName>
    </recommendedName>
</protein>
<feature type="region of interest" description="Disordered" evidence="1">
    <location>
        <begin position="200"/>
        <end position="245"/>
    </location>
</feature>
<feature type="compositionally biased region" description="Basic residues" evidence="1">
    <location>
        <begin position="221"/>
        <end position="234"/>
    </location>
</feature>
<comment type="caution">
    <text evidence="2">The sequence shown here is derived from an EMBL/GenBank/DDBJ whole genome shotgun (WGS) entry which is preliminary data.</text>
</comment>
<sequence length="245" mass="28191">MQHYHHVQTTQPLKEKAKHILYVRDFADLQRALVELYRKSGARSYQEIEDISAGTLSHSTVWRVMNETARPPSPEFVVAFAQACGLRGVELRQWRHAWHRAEERRTGGTPKNPVPSQRRRRQVATVMKKDGTDKLYYLDRGRDPGGEDVWTWREEVPQGTLQRHLEHAMRSGGSLSPAELEAARSLKRRLPRPQAIELSRASYAKRKLGRPPIPPEEGQRPRRSGARIIVRRTRTTSTPSAAWSR</sequence>
<organism evidence="2 3">
    <name type="scientific">Streptomyces solicavernae</name>
    <dbReference type="NCBI Taxonomy" id="3043614"/>
    <lineage>
        <taxon>Bacteria</taxon>
        <taxon>Bacillati</taxon>
        <taxon>Actinomycetota</taxon>
        <taxon>Actinomycetes</taxon>
        <taxon>Kitasatosporales</taxon>
        <taxon>Streptomycetaceae</taxon>
        <taxon>Streptomyces</taxon>
    </lineage>
</organism>
<gene>
    <name evidence="2" type="ORF">QIS99_32040</name>
</gene>
<evidence type="ECO:0008006" key="4">
    <source>
        <dbReference type="Google" id="ProtNLM"/>
    </source>
</evidence>
<name>A0ABT6S285_9ACTN</name>
<feature type="region of interest" description="Disordered" evidence="1">
    <location>
        <begin position="101"/>
        <end position="121"/>
    </location>
</feature>
<dbReference type="Proteomes" id="UP001224661">
    <property type="component" value="Unassembled WGS sequence"/>
</dbReference>
<evidence type="ECO:0000256" key="1">
    <source>
        <dbReference type="SAM" id="MobiDB-lite"/>
    </source>
</evidence>
<dbReference type="RefSeq" id="WP_282517271.1">
    <property type="nucleotide sequence ID" value="NZ_JASCIR010000082.1"/>
</dbReference>
<feature type="compositionally biased region" description="Low complexity" evidence="1">
    <location>
        <begin position="235"/>
        <end position="245"/>
    </location>
</feature>